<organism evidence="1 2">
    <name type="scientific">Flavilitoribacter nigricans (strain ATCC 23147 / DSM 23189 / NBRC 102662 / NCIMB 1420 / SS-2)</name>
    <name type="common">Lewinella nigricans</name>
    <dbReference type="NCBI Taxonomy" id="1122177"/>
    <lineage>
        <taxon>Bacteria</taxon>
        <taxon>Pseudomonadati</taxon>
        <taxon>Bacteroidota</taxon>
        <taxon>Saprospiria</taxon>
        <taxon>Saprospirales</taxon>
        <taxon>Lewinellaceae</taxon>
        <taxon>Flavilitoribacter</taxon>
    </lineage>
</organism>
<proteinExistence type="predicted"/>
<dbReference type="AlphaFoldDB" id="A0A2D0NCR6"/>
<reference evidence="1 2" key="1">
    <citation type="submission" date="2017-10" db="EMBL/GenBank/DDBJ databases">
        <title>The draft genome sequence of Lewinella nigricans NBRC 102662.</title>
        <authorList>
            <person name="Wang K."/>
        </authorList>
    </citation>
    <scope>NUCLEOTIDE SEQUENCE [LARGE SCALE GENOMIC DNA]</scope>
    <source>
        <strain evidence="1 2">NBRC 102662</strain>
    </source>
</reference>
<comment type="caution">
    <text evidence="1">The sequence shown here is derived from an EMBL/GenBank/DDBJ whole genome shotgun (WGS) entry which is preliminary data.</text>
</comment>
<sequence>MKEILLAIMGSGALMFTLKWAKEIWQARRVRLHPTSAAAEFELGIEQLLEEALSSTNADRVLLLRTTNGGGPIKPGKPIYIEVYREKHTYAVRSVKADFQGVEMDTAYAEMIQQLIREQKISYRTEEMSKGNILHDTYLADRIQESKIRYVWEADNFWFLSFSTVTAFNSHDRHRFEVITRRMRTLFRRKL</sequence>
<evidence type="ECO:0000313" key="2">
    <source>
        <dbReference type="Proteomes" id="UP000223913"/>
    </source>
</evidence>
<keyword evidence="2" id="KW-1185">Reference proteome</keyword>
<dbReference type="RefSeq" id="WP_099150154.1">
    <property type="nucleotide sequence ID" value="NZ_PDUD01000018.1"/>
</dbReference>
<dbReference type="Proteomes" id="UP000223913">
    <property type="component" value="Unassembled WGS sequence"/>
</dbReference>
<gene>
    <name evidence="1" type="ORF">CRP01_11335</name>
</gene>
<dbReference type="EMBL" id="PDUD01000018">
    <property type="protein sequence ID" value="PHN06170.1"/>
    <property type="molecule type" value="Genomic_DNA"/>
</dbReference>
<evidence type="ECO:0000313" key="1">
    <source>
        <dbReference type="EMBL" id="PHN06170.1"/>
    </source>
</evidence>
<accession>A0A2D0NCR6</accession>
<name>A0A2D0NCR6_FLAN2</name>
<protein>
    <submittedName>
        <fullName evidence="1">Uncharacterized protein</fullName>
    </submittedName>
</protein>